<organism evidence="2 5">
    <name type="scientific">Synchytrium endobioticum</name>
    <dbReference type="NCBI Taxonomy" id="286115"/>
    <lineage>
        <taxon>Eukaryota</taxon>
        <taxon>Fungi</taxon>
        <taxon>Fungi incertae sedis</taxon>
        <taxon>Chytridiomycota</taxon>
        <taxon>Chytridiomycota incertae sedis</taxon>
        <taxon>Chytridiomycetes</taxon>
        <taxon>Synchytriales</taxon>
        <taxon>Synchytriaceae</taxon>
        <taxon>Synchytrium</taxon>
    </lineage>
</organism>
<evidence type="ECO:0008006" key="6">
    <source>
        <dbReference type="Google" id="ProtNLM"/>
    </source>
</evidence>
<evidence type="ECO:0000256" key="1">
    <source>
        <dbReference type="SAM" id="SignalP"/>
    </source>
</evidence>
<gene>
    <name evidence="2" type="ORF">SeLEV6574_g06443</name>
    <name evidence="3" type="ORF">SeMB42_g04317</name>
</gene>
<keyword evidence="1" id="KW-0732">Signal</keyword>
<dbReference type="AlphaFoldDB" id="A0A507CNL4"/>
<dbReference type="VEuPathDB" id="FungiDB:SeMB42_g04317"/>
<keyword evidence="4" id="KW-1185">Reference proteome</keyword>
<comment type="caution">
    <text evidence="2">The sequence shown here is derived from an EMBL/GenBank/DDBJ whole genome shotgun (WGS) entry which is preliminary data.</text>
</comment>
<proteinExistence type="predicted"/>
<feature type="signal peptide" evidence="1">
    <location>
        <begin position="1"/>
        <end position="24"/>
    </location>
</feature>
<evidence type="ECO:0000313" key="3">
    <source>
        <dbReference type="EMBL" id="TPX44499.1"/>
    </source>
</evidence>
<reference evidence="4 5" key="1">
    <citation type="journal article" date="2019" name="Sci. Rep.">
        <title>Comparative genomics of chytrid fungi reveal insights into the obligate biotrophic and pathogenic lifestyle of Synchytrium endobioticum.</title>
        <authorList>
            <person name="van de Vossenberg B.T.L.H."/>
            <person name="Warris S."/>
            <person name="Nguyen H.D.T."/>
            <person name="van Gent-Pelzer M.P.E."/>
            <person name="Joly D.L."/>
            <person name="van de Geest H.C."/>
            <person name="Bonants P.J.M."/>
            <person name="Smith D.S."/>
            <person name="Levesque C.A."/>
            <person name="van der Lee T.A.J."/>
        </authorList>
    </citation>
    <scope>NUCLEOTIDE SEQUENCE [LARGE SCALE GENOMIC DNA]</scope>
    <source>
        <strain evidence="2 5">LEV6574</strain>
        <strain evidence="3 4">MB42</strain>
    </source>
</reference>
<sequence>MAIVRSYTLILALAALSVINTATCYNYTDNIVYVRGAPFGSNCSQNADGSATFQLRFWVKSKGAQPDGGDAVVMSFGCANQKPIKLVPNSWFGCRNPSSTQVGTGPVTCGLADDVSDYGGRITCPDTSCSAPTPFNMTAKDKTGAVMPVVGPINAPQLNCTANDQVNLVQMNNDWFCWGKPPAIRSVGMMALINCNQPFDKFPTITATFNMPINGTPEIFGLQNSKIANGSLTWTPKKNNPLGGALLKAGTCDIFDNKTRHGLEPVGQELRLLSCKASLDGKDVPCTIGLDNIGGNTKFYEWVGTGPAPFPLTASVSNASLV</sequence>
<accession>A0A507CNL4</accession>
<dbReference type="Proteomes" id="UP000320475">
    <property type="component" value="Unassembled WGS sequence"/>
</dbReference>
<evidence type="ECO:0000313" key="2">
    <source>
        <dbReference type="EMBL" id="TPX40727.1"/>
    </source>
</evidence>
<dbReference type="OrthoDB" id="10418361at2759"/>
<feature type="chain" id="PRO_5036130982" description="Secreted protein" evidence="1">
    <location>
        <begin position="25"/>
        <end position="322"/>
    </location>
</feature>
<evidence type="ECO:0000313" key="5">
    <source>
        <dbReference type="Proteomes" id="UP000320475"/>
    </source>
</evidence>
<dbReference type="EMBL" id="QEAN01000171">
    <property type="protein sequence ID" value="TPX44499.1"/>
    <property type="molecule type" value="Genomic_DNA"/>
</dbReference>
<protein>
    <recommendedName>
        <fullName evidence="6">Secreted protein</fullName>
    </recommendedName>
</protein>
<dbReference type="Proteomes" id="UP000317494">
    <property type="component" value="Unassembled WGS sequence"/>
</dbReference>
<evidence type="ECO:0000313" key="4">
    <source>
        <dbReference type="Proteomes" id="UP000317494"/>
    </source>
</evidence>
<dbReference type="EMBL" id="QEAM01000365">
    <property type="protein sequence ID" value="TPX40727.1"/>
    <property type="molecule type" value="Genomic_DNA"/>
</dbReference>
<name>A0A507CNL4_9FUNG</name>